<dbReference type="SUPFAM" id="SSF82185">
    <property type="entry name" value="Histone H3 K4-specific methyltransferase SET7/9 N-terminal domain"/>
    <property type="match status" value="1"/>
</dbReference>
<evidence type="ECO:0000313" key="3">
    <source>
        <dbReference type="Proteomes" id="UP001250662"/>
    </source>
</evidence>
<comment type="caution">
    <text evidence="2">The sequence shown here is derived from an EMBL/GenBank/DDBJ whole genome shotgun (WGS) entry which is preliminary data.</text>
</comment>
<keyword evidence="3" id="KW-1185">Reference proteome</keyword>
<protein>
    <submittedName>
        <fullName evidence="2">Energy transducer TonB</fullName>
    </submittedName>
</protein>
<dbReference type="EMBL" id="JAVRHU010000002">
    <property type="protein sequence ID" value="MDT0622033.1"/>
    <property type="molecule type" value="Genomic_DNA"/>
</dbReference>
<dbReference type="PANTHER" id="PTHR33446">
    <property type="entry name" value="PROTEIN TONB-RELATED"/>
    <property type="match status" value="1"/>
</dbReference>
<dbReference type="SUPFAM" id="SSF74653">
    <property type="entry name" value="TolA/TonB C-terminal domain"/>
    <property type="match status" value="1"/>
</dbReference>
<dbReference type="InterPro" id="IPR051045">
    <property type="entry name" value="TonB-dependent_transducer"/>
</dbReference>
<gene>
    <name evidence="2" type="ORF">RM520_10355</name>
</gene>
<dbReference type="Gene3D" id="3.30.1150.10">
    <property type="match status" value="1"/>
</dbReference>
<dbReference type="RefSeq" id="WP_311387982.1">
    <property type="nucleotide sequence ID" value="NZ_JAVRHU010000002.1"/>
</dbReference>
<evidence type="ECO:0000313" key="2">
    <source>
        <dbReference type="EMBL" id="MDT0622033.1"/>
    </source>
</evidence>
<dbReference type="Proteomes" id="UP001250662">
    <property type="component" value="Unassembled WGS sequence"/>
</dbReference>
<organism evidence="2 3">
    <name type="scientific">Croceitalea vernalis</name>
    <dbReference type="NCBI Taxonomy" id="3075599"/>
    <lineage>
        <taxon>Bacteria</taxon>
        <taxon>Pseudomonadati</taxon>
        <taxon>Bacteroidota</taxon>
        <taxon>Flavobacteriia</taxon>
        <taxon>Flavobacteriales</taxon>
        <taxon>Flavobacteriaceae</taxon>
        <taxon>Croceitalea</taxon>
    </lineage>
</organism>
<feature type="domain" description="TonB C-terminal" evidence="1">
    <location>
        <begin position="288"/>
        <end position="351"/>
    </location>
</feature>
<name>A0ABU3BIQ7_9FLAO</name>
<evidence type="ECO:0000259" key="1">
    <source>
        <dbReference type="Pfam" id="PF03544"/>
    </source>
</evidence>
<proteinExistence type="predicted"/>
<dbReference type="InterPro" id="IPR037682">
    <property type="entry name" value="TonB_C"/>
</dbReference>
<dbReference type="Gene3D" id="2.20.110.10">
    <property type="entry name" value="Histone H3 K4-specific methyltransferase SET7/9 N-terminal domain"/>
    <property type="match status" value="1"/>
</dbReference>
<sequence length="357" mass="41032">MTNRVISLLVFFFAISSNGQELQNLYFDKAWQLCAAENASYTRKIVVKENLHFEGNFTDTNKEGIVITEGNYSNNKKNGNFIYRYENGKEHILGTYQDDMPTGIWEFYFPSGVLKYKIELIDKEFIFLELNDKKGKSQLNKPFLTWEYPYSNGTGIKGKLNLGQKNGKWYLIENGKTIGYQIYKNGKFKKTFETLVKTFTKNRLISNRIFTPLYLTYSELLNTSHGISQLDYPFLKGLPSYGSLGDGVGLKDGEILMNLDSPPLFLGGKDRFKQIVRENIRPTQEMYGHSGKVFIELYINKDGDAYQLRKLRSDDEVLDAEAIRLAKLMVEWKPAILNGQAIESKITIPIALNFKQK</sequence>
<accession>A0ABU3BIQ7</accession>
<reference evidence="2 3" key="1">
    <citation type="submission" date="2023-09" db="EMBL/GenBank/DDBJ databases">
        <authorList>
            <person name="Rey-Velasco X."/>
        </authorList>
    </citation>
    <scope>NUCLEOTIDE SEQUENCE [LARGE SCALE GENOMIC DNA]</scope>
    <source>
        <strain evidence="2 3">P007</strain>
    </source>
</reference>
<dbReference type="PANTHER" id="PTHR33446:SF2">
    <property type="entry name" value="PROTEIN TONB"/>
    <property type="match status" value="1"/>
</dbReference>
<dbReference type="Pfam" id="PF03544">
    <property type="entry name" value="TonB_C"/>
    <property type="match status" value="1"/>
</dbReference>